<evidence type="ECO:0000313" key="2">
    <source>
        <dbReference type="EMBL" id="TDQ15205.1"/>
    </source>
</evidence>
<feature type="chain" id="PRO_5020589267" evidence="1">
    <location>
        <begin position="22"/>
        <end position="216"/>
    </location>
</feature>
<dbReference type="AlphaFoldDB" id="A0A4R6T4E9"/>
<accession>A0A4R6T4E9</accession>
<protein>
    <submittedName>
        <fullName evidence="2">Uncharacterized protein</fullName>
    </submittedName>
</protein>
<name>A0A4R6T4E9_9BACT</name>
<dbReference type="Proteomes" id="UP000294535">
    <property type="component" value="Unassembled WGS sequence"/>
</dbReference>
<feature type="signal peptide" evidence="1">
    <location>
        <begin position="1"/>
        <end position="21"/>
    </location>
</feature>
<keyword evidence="3" id="KW-1185">Reference proteome</keyword>
<organism evidence="2 3">
    <name type="scientific">Algoriphagus boseongensis</name>
    <dbReference type="NCBI Taxonomy" id="1442587"/>
    <lineage>
        <taxon>Bacteria</taxon>
        <taxon>Pseudomonadati</taxon>
        <taxon>Bacteroidota</taxon>
        <taxon>Cytophagia</taxon>
        <taxon>Cytophagales</taxon>
        <taxon>Cyclobacteriaceae</taxon>
        <taxon>Algoriphagus</taxon>
    </lineage>
</organism>
<dbReference type="OrthoDB" id="822336at2"/>
<gene>
    <name evidence="2" type="ORF">DFQ04_3091</name>
</gene>
<evidence type="ECO:0000313" key="3">
    <source>
        <dbReference type="Proteomes" id="UP000294535"/>
    </source>
</evidence>
<evidence type="ECO:0000256" key="1">
    <source>
        <dbReference type="SAM" id="SignalP"/>
    </source>
</evidence>
<dbReference type="EMBL" id="SNYF01000008">
    <property type="protein sequence ID" value="TDQ15205.1"/>
    <property type="molecule type" value="Genomic_DNA"/>
</dbReference>
<dbReference type="InterPro" id="IPR036525">
    <property type="entry name" value="Tubulin/FtsZ_GTPase_sf"/>
</dbReference>
<proteinExistence type="predicted"/>
<reference evidence="2 3" key="1">
    <citation type="submission" date="2019-03" db="EMBL/GenBank/DDBJ databases">
        <title>Genomic Encyclopedia of Type Strains, Phase III (KMG-III): the genomes of soil and plant-associated and newly described type strains.</title>
        <authorList>
            <person name="Whitman W."/>
        </authorList>
    </citation>
    <scope>NUCLEOTIDE SEQUENCE [LARGE SCALE GENOMIC DNA]</scope>
    <source>
        <strain evidence="2 3">CECT 8446</strain>
    </source>
</reference>
<comment type="caution">
    <text evidence="2">The sequence shown here is derived from an EMBL/GenBank/DDBJ whole genome shotgun (WGS) entry which is preliminary data.</text>
</comment>
<sequence length="216" mass="24245">MKRRLFLRTLPILALSPLALSEKGFAGSSNPRHLIALGTAASRVATKNWDSLNFDSLTLIDSEPLELMREDSKFFEFFSSELIYSVVGDICILENGYLPILPVPKEIEDHLRSLDGELVFYAGLGKAIGSVLFQSFGVHYKNHNQSHEWVATLPFNFEGIKKVERARSVLAVLAENGIEPSYLSLEELRPQLGNILVRLAFEKGDEWILEALNNQI</sequence>
<dbReference type="SUPFAM" id="SSF52490">
    <property type="entry name" value="Tubulin nucleotide-binding domain-like"/>
    <property type="match status" value="1"/>
</dbReference>
<keyword evidence="1" id="KW-0732">Signal</keyword>
<dbReference type="RefSeq" id="WP_133557405.1">
    <property type="nucleotide sequence ID" value="NZ_SNYF01000008.1"/>
</dbReference>